<dbReference type="InterPro" id="IPR036812">
    <property type="entry name" value="NAD(P)_OxRdtase_dom_sf"/>
</dbReference>
<evidence type="ECO:0000259" key="2">
    <source>
        <dbReference type="Pfam" id="PF00248"/>
    </source>
</evidence>
<reference evidence="3" key="1">
    <citation type="submission" date="2022-11" db="EMBL/GenBank/DDBJ databases">
        <title>Draft genome sequence of Hoeflea poritis E7-10 and Hoeflea prorocentri PM5-8, separated from scleractinian coral Porites lutea and marine dinoflagellate.</title>
        <authorList>
            <person name="Zhang G."/>
            <person name="Wei Q."/>
            <person name="Cai L."/>
        </authorList>
    </citation>
    <scope>NUCLEOTIDE SEQUENCE</scope>
    <source>
        <strain evidence="3">PM5-8</strain>
    </source>
</reference>
<dbReference type="RefSeq" id="WP_267992813.1">
    <property type="nucleotide sequence ID" value="NZ_JAPJZI010000001.1"/>
</dbReference>
<dbReference type="SUPFAM" id="SSF51430">
    <property type="entry name" value="NAD(P)-linked oxidoreductase"/>
    <property type="match status" value="1"/>
</dbReference>
<dbReference type="InterPro" id="IPR050523">
    <property type="entry name" value="AKR_Detox_Biosynth"/>
</dbReference>
<name>A0A9X3ULU0_9HYPH</name>
<evidence type="ECO:0000313" key="3">
    <source>
        <dbReference type="EMBL" id="MDA5401000.1"/>
    </source>
</evidence>
<dbReference type="Gene3D" id="3.20.20.100">
    <property type="entry name" value="NADP-dependent oxidoreductase domain"/>
    <property type="match status" value="1"/>
</dbReference>
<feature type="domain" description="NADP-dependent oxidoreductase" evidence="2">
    <location>
        <begin position="8"/>
        <end position="321"/>
    </location>
</feature>
<dbReference type="InterPro" id="IPR023210">
    <property type="entry name" value="NADP_OxRdtase_dom"/>
</dbReference>
<dbReference type="PANTHER" id="PTHR43364">
    <property type="entry name" value="NADH-SPECIFIC METHYLGLYOXAL REDUCTASE-RELATED"/>
    <property type="match status" value="1"/>
</dbReference>
<dbReference type="Pfam" id="PF00248">
    <property type="entry name" value="Aldo_ket_red"/>
    <property type="match status" value="1"/>
</dbReference>
<protein>
    <submittedName>
        <fullName evidence="3">Aldo/keto reductase</fullName>
    </submittedName>
</protein>
<dbReference type="Proteomes" id="UP001151234">
    <property type="component" value="Unassembled WGS sequence"/>
</dbReference>
<dbReference type="EMBL" id="JAPJZI010000001">
    <property type="protein sequence ID" value="MDA5401000.1"/>
    <property type="molecule type" value="Genomic_DNA"/>
</dbReference>
<evidence type="ECO:0000313" key="4">
    <source>
        <dbReference type="Proteomes" id="UP001151234"/>
    </source>
</evidence>
<sequence>MNDTPLGMGSWALGGPFFSGEKWLLPKGAPLGYGKTSDPVSIRAIHCAIDHGAAVIDTADAYGTGHSERVIARALRNHRDGVLLATKFGNVIDERTKELIGTQWSEGYIRAALEASLRRLETDVIDIYQLHISELAMDEAERVGETLAALCREGKVRYYGWSTDDPERAKLLAAKHGAQMAQFNMNVLQPATRMVEMCEAHDLFGLVRLPLAMGFLSGKYTAQSSLPEDDIRSAPPPDLVYFESGGRANAEWAARRDAIRDILTSSGRTLAQGALAWLWAQSDRIIPIPGIRTEAQAKENFGARAHGPLLEEQVIEIDNILDRRV</sequence>
<gene>
    <name evidence="3" type="ORF">OQ273_20670</name>
</gene>
<dbReference type="CDD" id="cd19086">
    <property type="entry name" value="AKR_AKR11C1"/>
    <property type="match status" value="1"/>
</dbReference>
<dbReference type="PANTHER" id="PTHR43364:SF4">
    <property type="entry name" value="NAD(P)-LINKED OXIDOREDUCTASE SUPERFAMILY PROTEIN"/>
    <property type="match status" value="1"/>
</dbReference>
<dbReference type="GO" id="GO:0016491">
    <property type="term" value="F:oxidoreductase activity"/>
    <property type="evidence" value="ECO:0007669"/>
    <property type="project" value="UniProtKB-KW"/>
</dbReference>
<proteinExistence type="predicted"/>
<comment type="caution">
    <text evidence="3">The sequence shown here is derived from an EMBL/GenBank/DDBJ whole genome shotgun (WGS) entry which is preliminary data.</text>
</comment>
<keyword evidence="4" id="KW-1185">Reference proteome</keyword>
<evidence type="ECO:0000256" key="1">
    <source>
        <dbReference type="ARBA" id="ARBA00023002"/>
    </source>
</evidence>
<organism evidence="3 4">
    <name type="scientific">Hoeflea prorocentri</name>
    <dbReference type="NCBI Taxonomy" id="1922333"/>
    <lineage>
        <taxon>Bacteria</taxon>
        <taxon>Pseudomonadati</taxon>
        <taxon>Pseudomonadota</taxon>
        <taxon>Alphaproteobacteria</taxon>
        <taxon>Hyphomicrobiales</taxon>
        <taxon>Rhizobiaceae</taxon>
        <taxon>Hoeflea</taxon>
    </lineage>
</organism>
<keyword evidence="1" id="KW-0560">Oxidoreductase</keyword>
<accession>A0A9X3ULU0</accession>
<dbReference type="AlphaFoldDB" id="A0A9X3ULU0"/>